<keyword evidence="2" id="KW-1185">Reference proteome</keyword>
<evidence type="ECO:0000313" key="1">
    <source>
        <dbReference type="EMBL" id="MBF4985295.1"/>
    </source>
</evidence>
<organism evidence="1 2">
    <name type="scientific">Nonlabens mediterrranea</name>
    <dbReference type="NCBI Taxonomy" id="1419947"/>
    <lineage>
        <taxon>Bacteria</taxon>
        <taxon>Pseudomonadati</taxon>
        <taxon>Bacteroidota</taxon>
        <taxon>Flavobacteriia</taxon>
        <taxon>Flavobacteriales</taxon>
        <taxon>Flavobacteriaceae</taxon>
        <taxon>Nonlabens</taxon>
    </lineage>
</organism>
<gene>
    <name evidence="1" type="ORF">FNJ87_13460</name>
</gene>
<sequence length="190" mass="21248">VESFDLGLAGLQALGSQDPILFDVSYHTNMNDAVTNSNPLSTFYDNISANEILWVRIENTDNTSCFSIDSFTLRLIQQPVITSLSNFELCDDESNDGIESFDLSSINMQVLGNQPSTFNISYHDNMMEAEQNINALPNNIDSGTTMIWVRLETNQQQVCYTIEPIQITVFPHPAVELPEDITKCIDDVVT</sequence>
<feature type="non-terminal residue" evidence="1">
    <location>
        <position position="1"/>
    </location>
</feature>
<comment type="caution">
    <text evidence="1">The sequence shown here is derived from an EMBL/GenBank/DDBJ whole genome shotgun (WGS) entry which is preliminary data.</text>
</comment>
<accession>A0ABS0A7D7</accession>
<dbReference type="EMBL" id="JADKYU010000698">
    <property type="protein sequence ID" value="MBF4985295.1"/>
    <property type="molecule type" value="Genomic_DNA"/>
</dbReference>
<feature type="non-terminal residue" evidence="1">
    <location>
        <position position="190"/>
    </location>
</feature>
<reference evidence="1 2" key="1">
    <citation type="submission" date="2020-11" db="EMBL/GenBank/DDBJ databases">
        <title>P. mediterranea TC4 genome.</title>
        <authorList>
            <person name="Molmeret M."/>
        </authorList>
    </citation>
    <scope>NUCLEOTIDE SEQUENCE [LARGE SCALE GENOMIC DNA]</scope>
    <source>
        <strain evidence="1 2">TC4</strain>
    </source>
</reference>
<proteinExistence type="predicted"/>
<dbReference type="Proteomes" id="UP001194729">
    <property type="component" value="Unassembled WGS sequence"/>
</dbReference>
<name>A0ABS0A7D7_9FLAO</name>
<evidence type="ECO:0000313" key="2">
    <source>
        <dbReference type="Proteomes" id="UP001194729"/>
    </source>
</evidence>
<protein>
    <submittedName>
        <fullName evidence="1">Uncharacterized protein</fullName>
    </submittedName>
</protein>